<evidence type="ECO:0000256" key="1">
    <source>
        <dbReference type="SAM" id="Phobius"/>
    </source>
</evidence>
<feature type="transmembrane region" description="Helical" evidence="1">
    <location>
        <begin position="199"/>
        <end position="216"/>
    </location>
</feature>
<dbReference type="EMBL" id="CYZU01000001">
    <property type="protein sequence ID" value="CUN63853.1"/>
    <property type="molecule type" value="Genomic_DNA"/>
</dbReference>
<proteinExistence type="predicted"/>
<dbReference type="OrthoDB" id="1927182at2"/>
<evidence type="ECO:0000313" key="3">
    <source>
        <dbReference type="Proteomes" id="UP000095544"/>
    </source>
</evidence>
<dbReference type="RefSeq" id="WP_055149930.1">
    <property type="nucleotide sequence ID" value="NZ_CYZU01000001.1"/>
</dbReference>
<keyword evidence="1" id="KW-1133">Transmembrane helix</keyword>
<organism evidence="2 3">
    <name type="scientific">Faecalicatena contorta</name>
    <dbReference type="NCBI Taxonomy" id="39482"/>
    <lineage>
        <taxon>Bacteria</taxon>
        <taxon>Bacillati</taxon>
        <taxon>Bacillota</taxon>
        <taxon>Clostridia</taxon>
        <taxon>Lachnospirales</taxon>
        <taxon>Lachnospiraceae</taxon>
        <taxon>Faecalicatena</taxon>
    </lineage>
</organism>
<dbReference type="Gene3D" id="1.10.510.10">
    <property type="entry name" value="Transferase(Phosphotransferase) domain 1"/>
    <property type="match status" value="1"/>
</dbReference>
<sequence length="239" mass="27719">MIKERKYEVIKFVEHNGKCRIVMDCIPGRLLVYRMQDTDGPAKDEVFRWFGMLAGELEKYHRSKRDQCYRYLNPYSVLVTAENKIFLLDLSAESNGFVLQNMQKPAMREHFVKPVIHIKENTRLSMDLYSLGKTMQFILARAEPVITLSRREEYLLSGIIEKCLGENPKKKYVNLKEVLKELPKVSSKKYEIQKKQKKSVLIIAAIVVLLTAVWAGKALACKDTVEESGREAIEEPIYR</sequence>
<keyword evidence="1" id="KW-0472">Membrane</keyword>
<dbReference type="InterPro" id="IPR011009">
    <property type="entry name" value="Kinase-like_dom_sf"/>
</dbReference>
<evidence type="ECO:0000313" key="2">
    <source>
        <dbReference type="EMBL" id="CUN63853.1"/>
    </source>
</evidence>
<evidence type="ECO:0008006" key="4">
    <source>
        <dbReference type="Google" id="ProtNLM"/>
    </source>
</evidence>
<name>A0A173YJR8_9FIRM</name>
<keyword evidence="1" id="KW-0812">Transmembrane</keyword>
<dbReference type="STRING" id="39482.ERS852491_00117"/>
<dbReference type="AlphaFoldDB" id="A0A173YJR8"/>
<protein>
    <recommendedName>
        <fullName evidence="4">Protein kinase domain-containing protein</fullName>
    </recommendedName>
</protein>
<dbReference type="SUPFAM" id="SSF56112">
    <property type="entry name" value="Protein kinase-like (PK-like)"/>
    <property type="match status" value="1"/>
</dbReference>
<accession>A0A173YJR8</accession>
<dbReference type="Proteomes" id="UP000095544">
    <property type="component" value="Unassembled WGS sequence"/>
</dbReference>
<gene>
    <name evidence="2" type="ORF">ERS852491_00117</name>
</gene>
<reference evidence="2 3" key="1">
    <citation type="submission" date="2015-09" db="EMBL/GenBank/DDBJ databases">
        <authorList>
            <consortium name="Pathogen Informatics"/>
        </authorList>
    </citation>
    <scope>NUCLEOTIDE SEQUENCE [LARGE SCALE GENOMIC DNA]</scope>
    <source>
        <strain evidence="2 3">2789STDY5834876</strain>
    </source>
</reference>